<gene>
    <name evidence="2" type="ORF">BDV28DRAFT_131636</name>
</gene>
<feature type="transmembrane region" description="Helical" evidence="1">
    <location>
        <begin position="7"/>
        <end position="29"/>
    </location>
</feature>
<accession>A0A5N6ZB77</accession>
<dbReference type="AlphaFoldDB" id="A0A5N6ZB77"/>
<evidence type="ECO:0000313" key="3">
    <source>
        <dbReference type="Proteomes" id="UP000327118"/>
    </source>
</evidence>
<evidence type="ECO:0000313" key="2">
    <source>
        <dbReference type="EMBL" id="KAE8354126.1"/>
    </source>
</evidence>
<evidence type="ECO:0000256" key="1">
    <source>
        <dbReference type="SAM" id="Phobius"/>
    </source>
</evidence>
<name>A0A5N6ZB77_9EURO</name>
<keyword evidence="1" id="KW-0812">Transmembrane</keyword>
<dbReference type="Proteomes" id="UP000327118">
    <property type="component" value="Unassembled WGS sequence"/>
</dbReference>
<reference evidence="3" key="1">
    <citation type="submission" date="2019-04" db="EMBL/GenBank/DDBJ databases">
        <title>Friends and foes A comparative genomics studyof 23 Aspergillus species from section Flavi.</title>
        <authorList>
            <consortium name="DOE Joint Genome Institute"/>
            <person name="Kjaerbolling I."/>
            <person name="Vesth T."/>
            <person name="Frisvad J.C."/>
            <person name="Nybo J.L."/>
            <person name="Theobald S."/>
            <person name="Kildgaard S."/>
            <person name="Isbrandt T."/>
            <person name="Kuo A."/>
            <person name="Sato A."/>
            <person name="Lyhne E.K."/>
            <person name="Kogle M.E."/>
            <person name="Wiebenga A."/>
            <person name="Kun R.S."/>
            <person name="Lubbers R.J."/>
            <person name="Makela M.R."/>
            <person name="Barry K."/>
            <person name="Chovatia M."/>
            <person name="Clum A."/>
            <person name="Daum C."/>
            <person name="Haridas S."/>
            <person name="He G."/>
            <person name="LaButti K."/>
            <person name="Lipzen A."/>
            <person name="Mondo S."/>
            <person name="Riley R."/>
            <person name="Salamov A."/>
            <person name="Simmons B.A."/>
            <person name="Magnuson J.K."/>
            <person name="Henrissat B."/>
            <person name="Mortensen U.H."/>
            <person name="Larsen T.O."/>
            <person name="Devries R.P."/>
            <person name="Grigoriev I.V."/>
            <person name="Machida M."/>
            <person name="Baker S.E."/>
            <person name="Andersen M.R."/>
        </authorList>
    </citation>
    <scope>NUCLEOTIDE SEQUENCE [LARGE SCALE GENOMIC DNA]</scope>
    <source>
        <strain evidence="3">CBS 553.77</strain>
    </source>
</reference>
<keyword evidence="3" id="KW-1185">Reference proteome</keyword>
<dbReference type="EMBL" id="ML739079">
    <property type="protein sequence ID" value="KAE8354126.1"/>
    <property type="molecule type" value="Genomic_DNA"/>
</dbReference>
<feature type="transmembrane region" description="Helical" evidence="1">
    <location>
        <begin position="35"/>
        <end position="58"/>
    </location>
</feature>
<sequence>MERQIPGGITIVIVNLFFLLSILSLKVLLNEPSASFVISIYLFVPTLLAANFWSLGILKEENQSCSN</sequence>
<organism evidence="2 3">
    <name type="scientific">Aspergillus coremiiformis</name>
    <dbReference type="NCBI Taxonomy" id="138285"/>
    <lineage>
        <taxon>Eukaryota</taxon>
        <taxon>Fungi</taxon>
        <taxon>Dikarya</taxon>
        <taxon>Ascomycota</taxon>
        <taxon>Pezizomycotina</taxon>
        <taxon>Eurotiomycetes</taxon>
        <taxon>Eurotiomycetidae</taxon>
        <taxon>Eurotiales</taxon>
        <taxon>Aspergillaceae</taxon>
        <taxon>Aspergillus</taxon>
        <taxon>Aspergillus subgen. Circumdati</taxon>
    </lineage>
</organism>
<keyword evidence="1" id="KW-0472">Membrane</keyword>
<proteinExistence type="predicted"/>
<keyword evidence="1" id="KW-1133">Transmembrane helix</keyword>
<protein>
    <submittedName>
        <fullName evidence="2">Uncharacterized protein</fullName>
    </submittedName>
</protein>